<name>A0A8S4NP65_OWEFU</name>
<evidence type="ECO:0000313" key="4">
    <source>
        <dbReference type="Proteomes" id="UP000749559"/>
    </source>
</evidence>
<organism evidence="3 4">
    <name type="scientific">Owenia fusiformis</name>
    <name type="common">Polychaete worm</name>
    <dbReference type="NCBI Taxonomy" id="6347"/>
    <lineage>
        <taxon>Eukaryota</taxon>
        <taxon>Metazoa</taxon>
        <taxon>Spiralia</taxon>
        <taxon>Lophotrochozoa</taxon>
        <taxon>Annelida</taxon>
        <taxon>Polychaeta</taxon>
        <taxon>Sedentaria</taxon>
        <taxon>Canalipalpata</taxon>
        <taxon>Sabellida</taxon>
        <taxon>Oweniida</taxon>
        <taxon>Oweniidae</taxon>
        <taxon>Owenia</taxon>
    </lineage>
</organism>
<dbReference type="PANTHER" id="PTHR35155">
    <property type="entry name" value="SPERMATOGENESIS-ASSOCIATED PROTEIN 24"/>
    <property type="match status" value="1"/>
</dbReference>
<feature type="region of interest" description="Disordered" evidence="2">
    <location>
        <begin position="179"/>
        <end position="202"/>
    </location>
</feature>
<dbReference type="AlphaFoldDB" id="A0A8S4NP65"/>
<dbReference type="Proteomes" id="UP000749559">
    <property type="component" value="Unassembled WGS sequence"/>
</dbReference>
<dbReference type="GO" id="GO:0005737">
    <property type="term" value="C:cytoplasm"/>
    <property type="evidence" value="ECO:0007669"/>
    <property type="project" value="TreeGrafter"/>
</dbReference>
<dbReference type="GO" id="GO:0005634">
    <property type="term" value="C:nucleus"/>
    <property type="evidence" value="ECO:0007669"/>
    <property type="project" value="TreeGrafter"/>
</dbReference>
<dbReference type="GO" id="GO:0003677">
    <property type="term" value="F:DNA binding"/>
    <property type="evidence" value="ECO:0007669"/>
    <property type="project" value="TreeGrafter"/>
</dbReference>
<accession>A0A8S4NP65</accession>
<dbReference type="InterPro" id="IPR029176">
    <property type="entry name" value="SPATA24"/>
</dbReference>
<evidence type="ECO:0000256" key="1">
    <source>
        <dbReference type="SAM" id="Coils"/>
    </source>
</evidence>
<dbReference type="EMBL" id="CAIIXF020000005">
    <property type="protein sequence ID" value="CAH1783069.1"/>
    <property type="molecule type" value="Genomic_DNA"/>
</dbReference>
<evidence type="ECO:0000256" key="2">
    <source>
        <dbReference type="SAM" id="MobiDB-lite"/>
    </source>
</evidence>
<reference evidence="3" key="1">
    <citation type="submission" date="2022-03" db="EMBL/GenBank/DDBJ databases">
        <authorList>
            <person name="Martin C."/>
        </authorList>
    </citation>
    <scope>NUCLEOTIDE SEQUENCE</scope>
</reference>
<proteinExistence type="predicted"/>
<keyword evidence="1" id="KW-0175">Coiled coil</keyword>
<evidence type="ECO:0008006" key="5">
    <source>
        <dbReference type="Google" id="ProtNLM"/>
    </source>
</evidence>
<feature type="coiled-coil region" evidence="1">
    <location>
        <begin position="54"/>
        <end position="98"/>
    </location>
</feature>
<gene>
    <name evidence="3" type="ORF">OFUS_LOCUS9439</name>
</gene>
<comment type="caution">
    <text evidence="3">The sequence shown here is derived from an EMBL/GenBank/DDBJ whole genome shotgun (WGS) entry which is preliminary data.</text>
</comment>
<feature type="coiled-coil region" evidence="1">
    <location>
        <begin position="131"/>
        <end position="172"/>
    </location>
</feature>
<keyword evidence="4" id="KW-1185">Reference proteome</keyword>
<evidence type="ECO:0000313" key="3">
    <source>
        <dbReference type="EMBL" id="CAH1783069.1"/>
    </source>
</evidence>
<dbReference type="PANTHER" id="PTHR35155:SF1">
    <property type="entry name" value="SPERMATOGENESIS-ASSOCIATED PROTEIN 24"/>
    <property type="match status" value="1"/>
</dbReference>
<protein>
    <recommendedName>
        <fullName evidence="5">Spermatogenesis-associated protein 24</fullName>
    </recommendedName>
</protein>
<feature type="compositionally biased region" description="Basic residues" evidence="2">
    <location>
        <begin position="189"/>
        <end position="202"/>
    </location>
</feature>
<dbReference type="OrthoDB" id="10047985at2759"/>
<sequence>MEEKSKFDQLPTHLLIQRQLEDVIRTQQTACDALKETSVIKEEMVPRSAYDDVLRELETEKMAHANTNARLMETQDRLEFALGEIEILSKQLEREKQQFSKTFGLLKTKALKETTKNIKLVNKCTVIEQQCEKQEDVITDKQDELQKLSKKLKDQEEIHKKTINELEVQRQQELYISRMLEGSNDSKTSKRKNNLKAKPKNS</sequence>
<dbReference type="Pfam" id="PF15175">
    <property type="entry name" value="SPATA24"/>
    <property type="match status" value="1"/>
</dbReference>